<name>A0A9D1YX18_9MICO</name>
<accession>A0A9D1YX18</accession>
<proteinExistence type="predicted"/>
<reference evidence="3" key="1">
    <citation type="journal article" date="2021" name="PeerJ">
        <title>Extensive microbial diversity within the chicken gut microbiome revealed by metagenomics and culture.</title>
        <authorList>
            <person name="Gilroy R."/>
            <person name="Ravi A."/>
            <person name="Getino M."/>
            <person name="Pursley I."/>
            <person name="Horton D.L."/>
            <person name="Alikhan N.F."/>
            <person name="Baker D."/>
            <person name="Gharbi K."/>
            <person name="Hall N."/>
            <person name="Watson M."/>
            <person name="Adriaenssens E.M."/>
            <person name="Foster-Nyarko E."/>
            <person name="Jarju S."/>
            <person name="Secka A."/>
            <person name="Antonio M."/>
            <person name="Oren A."/>
            <person name="Chaudhuri R.R."/>
            <person name="La Ragione R."/>
            <person name="Hildebrand F."/>
            <person name="Pallen M.J."/>
        </authorList>
    </citation>
    <scope>NUCLEOTIDE SEQUENCE</scope>
    <source>
        <strain evidence="3">ChiGjej1B1-98</strain>
    </source>
</reference>
<sequence length="418" mass="45055">MATLDGSVVLLCSGSADTRSQIAQSLAAASRVAHDHLLHPEDYWTEEETLVAVYRPPQRTLADLLRDGNLSDGAAVTVLVPALEALEALHSAGIAGVDFGLDSVYVDEAGAPKISLHGTEVRTNAPTVHWRRTDVRVEQDAVAAEALLSRLLADSDGVPKDVRASYAERRWQQAAEALLAWRQPLALSAVIESDAARGRAETRVTRRQLRHAGRDAMRRGWWLGIERISTGVRRLVAEFLPSLRSVRRSVWIMGALGVSAAVAAGVFVLWTPGSSEGARTEGGETPDSELFSDYAEEAGQSEFIETDRQGQSDSSQSTPDADEGTIAAVLEELLFEREACLGSGDIECLGEVVMAGTLLYSDDASGMPQWRAPKSVDVQIDQHLGDAVIATVVSEEQPVSVLAVNTETGWLLREIWPA</sequence>
<gene>
    <name evidence="3" type="ORF">H9830_04565</name>
</gene>
<dbReference type="Proteomes" id="UP000824005">
    <property type="component" value="Unassembled WGS sequence"/>
</dbReference>
<protein>
    <recommendedName>
        <fullName evidence="5">Protein kinase domain-containing protein</fullName>
    </recommendedName>
</protein>
<organism evidence="3 4">
    <name type="scientific">Candidatus Agrococcus pullicola</name>
    <dbReference type="NCBI Taxonomy" id="2838429"/>
    <lineage>
        <taxon>Bacteria</taxon>
        <taxon>Bacillati</taxon>
        <taxon>Actinomycetota</taxon>
        <taxon>Actinomycetes</taxon>
        <taxon>Micrococcales</taxon>
        <taxon>Microbacteriaceae</taxon>
        <taxon>Agrococcus</taxon>
    </lineage>
</organism>
<keyword evidence="2" id="KW-0472">Membrane</keyword>
<dbReference type="Gene3D" id="1.10.510.10">
    <property type="entry name" value="Transferase(Phosphotransferase) domain 1"/>
    <property type="match status" value="1"/>
</dbReference>
<dbReference type="AlphaFoldDB" id="A0A9D1YX18"/>
<evidence type="ECO:0000313" key="3">
    <source>
        <dbReference type="EMBL" id="HIY65531.1"/>
    </source>
</evidence>
<evidence type="ECO:0000256" key="1">
    <source>
        <dbReference type="SAM" id="MobiDB-lite"/>
    </source>
</evidence>
<evidence type="ECO:0008006" key="5">
    <source>
        <dbReference type="Google" id="ProtNLM"/>
    </source>
</evidence>
<dbReference type="SUPFAM" id="SSF56112">
    <property type="entry name" value="Protein kinase-like (PK-like)"/>
    <property type="match status" value="1"/>
</dbReference>
<evidence type="ECO:0000313" key="4">
    <source>
        <dbReference type="Proteomes" id="UP000824005"/>
    </source>
</evidence>
<keyword evidence="2" id="KW-1133">Transmembrane helix</keyword>
<feature type="region of interest" description="Disordered" evidence="1">
    <location>
        <begin position="303"/>
        <end position="322"/>
    </location>
</feature>
<comment type="caution">
    <text evidence="3">The sequence shown here is derived from an EMBL/GenBank/DDBJ whole genome shotgun (WGS) entry which is preliminary data.</text>
</comment>
<keyword evidence="2" id="KW-0812">Transmembrane</keyword>
<dbReference type="EMBL" id="DXDC01000131">
    <property type="protein sequence ID" value="HIY65531.1"/>
    <property type="molecule type" value="Genomic_DNA"/>
</dbReference>
<feature type="transmembrane region" description="Helical" evidence="2">
    <location>
        <begin position="250"/>
        <end position="270"/>
    </location>
</feature>
<dbReference type="InterPro" id="IPR011009">
    <property type="entry name" value="Kinase-like_dom_sf"/>
</dbReference>
<reference evidence="3" key="2">
    <citation type="submission" date="2021-04" db="EMBL/GenBank/DDBJ databases">
        <authorList>
            <person name="Gilroy R."/>
        </authorList>
    </citation>
    <scope>NUCLEOTIDE SEQUENCE</scope>
    <source>
        <strain evidence="3">ChiGjej1B1-98</strain>
    </source>
</reference>
<evidence type="ECO:0000256" key="2">
    <source>
        <dbReference type="SAM" id="Phobius"/>
    </source>
</evidence>